<dbReference type="Pfam" id="PF00582">
    <property type="entry name" value="Usp"/>
    <property type="match status" value="1"/>
</dbReference>
<dbReference type="EMBL" id="UINC01013233">
    <property type="protein sequence ID" value="SVA57319.1"/>
    <property type="molecule type" value="Genomic_DNA"/>
</dbReference>
<proteinExistence type="inferred from homology"/>
<dbReference type="PRINTS" id="PR01438">
    <property type="entry name" value="UNVRSLSTRESS"/>
</dbReference>
<dbReference type="SUPFAM" id="SSF52402">
    <property type="entry name" value="Adenine nucleotide alpha hydrolases-like"/>
    <property type="match status" value="1"/>
</dbReference>
<reference evidence="3" key="1">
    <citation type="submission" date="2018-05" db="EMBL/GenBank/DDBJ databases">
        <authorList>
            <person name="Lanie J.A."/>
            <person name="Ng W.-L."/>
            <person name="Kazmierczak K.M."/>
            <person name="Andrzejewski T.M."/>
            <person name="Davidsen T.M."/>
            <person name="Wayne K.J."/>
            <person name="Tettelin H."/>
            <person name="Glass J.I."/>
            <person name="Rusch D."/>
            <person name="Podicherti R."/>
            <person name="Tsui H.-C.T."/>
            <person name="Winkler M.E."/>
        </authorList>
    </citation>
    <scope>NUCLEOTIDE SEQUENCE</scope>
</reference>
<name>A0A381WXR3_9ZZZZ</name>
<organism evidence="3">
    <name type="scientific">marine metagenome</name>
    <dbReference type="NCBI Taxonomy" id="408172"/>
    <lineage>
        <taxon>unclassified sequences</taxon>
        <taxon>metagenomes</taxon>
        <taxon>ecological metagenomes</taxon>
    </lineage>
</organism>
<protein>
    <recommendedName>
        <fullName evidence="2">UspA domain-containing protein</fullName>
    </recommendedName>
</protein>
<dbReference type="Gene3D" id="3.40.50.12370">
    <property type="match status" value="1"/>
</dbReference>
<dbReference type="InterPro" id="IPR006016">
    <property type="entry name" value="UspA"/>
</dbReference>
<dbReference type="InterPro" id="IPR006015">
    <property type="entry name" value="Universal_stress_UspA"/>
</dbReference>
<feature type="domain" description="UspA" evidence="2">
    <location>
        <begin position="175"/>
        <end position="294"/>
    </location>
</feature>
<dbReference type="AlphaFoldDB" id="A0A381WXR3"/>
<dbReference type="PANTHER" id="PTHR46268">
    <property type="entry name" value="STRESS RESPONSE PROTEIN NHAX"/>
    <property type="match status" value="1"/>
</dbReference>
<evidence type="ECO:0000256" key="1">
    <source>
        <dbReference type="ARBA" id="ARBA00008791"/>
    </source>
</evidence>
<evidence type="ECO:0000259" key="2">
    <source>
        <dbReference type="Pfam" id="PF00582"/>
    </source>
</evidence>
<comment type="similarity">
    <text evidence="1">Belongs to the universal stress protein A family.</text>
</comment>
<gene>
    <name evidence="3" type="ORF">METZ01_LOCUS110173</name>
</gene>
<dbReference type="CDD" id="cd00293">
    <property type="entry name" value="USP-like"/>
    <property type="match status" value="1"/>
</dbReference>
<dbReference type="PANTHER" id="PTHR46268:SF15">
    <property type="entry name" value="UNIVERSAL STRESS PROTEIN HP_0031"/>
    <property type="match status" value="1"/>
</dbReference>
<accession>A0A381WXR3</accession>
<evidence type="ECO:0000313" key="3">
    <source>
        <dbReference type="EMBL" id="SVA57319.1"/>
    </source>
</evidence>
<sequence>MKFLIAVGSEKYSGPTLRVGMKVASAFNASVTVVKVGPRISEYSASHVKLAQERMGEWDFDRPGVEVLEWAFNFLADNHYISSTTVETGFPKNTLIDTGNNRAEVYLQGTTGSDVNLILRNGDTISELRDEVSRGTFDVTIMGGSQKRRMAHDLIQYLDSSIFVVNQYDQNKSYKLLVAVDDSPHTEKAVKFGVRVSQAFEIEVELITVSKTGSFRKGYTHATENAEKLMRRMGIDYETHLLTGNLIDVIKKSAGNDHIIVMGSSTKNPLVKFFTGSKPLKVMKDCQCPILIVK</sequence>